<comment type="caution">
    <text evidence="1">The sequence shown here is derived from an EMBL/GenBank/DDBJ whole genome shotgun (WGS) entry which is preliminary data.</text>
</comment>
<gene>
    <name evidence="1" type="ORF">EDF62_3349</name>
</gene>
<dbReference type="Proteomes" id="UP000295601">
    <property type="component" value="Unassembled WGS sequence"/>
</dbReference>
<organism evidence="1 2">
    <name type="scientific">Leucobacter luti</name>
    <dbReference type="NCBI Taxonomy" id="340320"/>
    <lineage>
        <taxon>Bacteria</taxon>
        <taxon>Bacillati</taxon>
        <taxon>Actinomycetota</taxon>
        <taxon>Actinomycetes</taxon>
        <taxon>Micrococcales</taxon>
        <taxon>Microbacteriaceae</taxon>
        <taxon>Leucobacter</taxon>
    </lineage>
</organism>
<dbReference type="EMBL" id="SNYA01000009">
    <property type="protein sequence ID" value="TDP89595.1"/>
    <property type="molecule type" value="Genomic_DNA"/>
</dbReference>
<protein>
    <submittedName>
        <fullName evidence="1">Uncharacterized protein</fullName>
    </submittedName>
</protein>
<evidence type="ECO:0000313" key="2">
    <source>
        <dbReference type="Proteomes" id="UP000295601"/>
    </source>
</evidence>
<keyword evidence="2" id="KW-1185">Reference proteome</keyword>
<reference evidence="1 2" key="1">
    <citation type="submission" date="2019-03" db="EMBL/GenBank/DDBJ databases">
        <title>Genomic analyses of the natural microbiome of Caenorhabditis elegans.</title>
        <authorList>
            <person name="Samuel B."/>
        </authorList>
    </citation>
    <scope>NUCLEOTIDE SEQUENCE [LARGE SCALE GENOMIC DNA]</scope>
    <source>
        <strain evidence="1 2">JUb18</strain>
    </source>
</reference>
<name>A0A4R6RTJ5_9MICO</name>
<accession>A0A4R6RTJ5</accession>
<proteinExistence type="predicted"/>
<evidence type="ECO:0000313" key="1">
    <source>
        <dbReference type="EMBL" id="TDP89595.1"/>
    </source>
</evidence>
<dbReference type="AlphaFoldDB" id="A0A4R6RTJ5"/>
<sequence length="178" mass="19295">MQPDQNLIRDMIVTTVEQEAAATVQRTLTGTQITEFQAIIGYGVEGSIMMIAAPVCDGVLLSAAQTVGTIELRDVTLALRQLAEQARSSFDGSGITPPSKWWIRIELDGDTPMVRSRGEYGNLTDLRGAAGRELGEVWGNELTRDVEARGKMRVERNGASIHLSGDLSEIATVDHQPS</sequence>
<dbReference type="RefSeq" id="WP_133617841.1">
    <property type="nucleotide sequence ID" value="NZ_SNYA01000009.1"/>
</dbReference>